<proteinExistence type="predicted"/>
<dbReference type="EMBL" id="BMIR01000006">
    <property type="protein sequence ID" value="GGE37855.1"/>
    <property type="molecule type" value="Genomic_DNA"/>
</dbReference>
<sequence length="65" mass="7348">MGAICNLQIGQCWHVKKGLANTNSSTESHIAVCIFKKGAGCGLARAFLSRFRWETKEEEPWNLYF</sequence>
<protein>
    <submittedName>
        <fullName evidence="1">Uncharacterized protein</fullName>
    </submittedName>
</protein>
<reference evidence="1" key="2">
    <citation type="submission" date="2020-09" db="EMBL/GenBank/DDBJ databases">
        <authorList>
            <person name="Sun Q."/>
            <person name="Zhou Y."/>
        </authorList>
    </citation>
    <scope>NUCLEOTIDE SEQUENCE</scope>
    <source>
        <strain evidence="1">CGMCC 1.15371</strain>
    </source>
</reference>
<evidence type="ECO:0000313" key="1">
    <source>
        <dbReference type="EMBL" id="GGE37855.1"/>
    </source>
</evidence>
<name>A0A8J2YGT8_9BACL</name>
<comment type="caution">
    <text evidence="1">The sequence shown here is derived from an EMBL/GenBank/DDBJ whole genome shotgun (WGS) entry which is preliminary data.</text>
</comment>
<dbReference type="Proteomes" id="UP000628775">
    <property type="component" value="Unassembled WGS sequence"/>
</dbReference>
<dbReference type="AlphaFoldDB" id="A0A8J2YGT8"/>
<keyword evidence="2" id="KW-1185">Reference proteome</keyword>
<accession>A0A8J2YGT8</accession>
<gene>
    <name evidence="1" type="ORF">GCM10011391_15810</name>
</gene>
<evidence type="ECO:0000313" key="2">
    <source>
        <dbReference type="Proteomes" id="UP000628775"/>
    </source>
</evidence>
<organism evidence="1 2">
    <name type="scientific">Pullulanibacillus camelliae</name>
    <dbReference type="NCBI Taxonomy" id="1707096"/>
    <lineage>
        <taxon>Bacteria</taxon>
        <taxon>Bacillati</taxon>
        <taxon>Bacillota</taxon>
        <taxon>Bacilli</taxon>
        <taxon>Bacillales</taxon>
        <taxon>Sporolactobacillaceae</taxon>
        <taxon>Pullulanibacillus</taxon>
    </lineage>
</organism>
<reference evidence="1" key="1">
    <citation type="journal article" date="2014" name="Int. J. Syst. Evol. Microbiol.">
        <title>Complete genome sequence of Corynebacterium casei LMG S-19264T (=DSM 44701T), isolated from a smear-ripened cheese.</title>
        <authorList>
            <consortium name="US DOE Joint Genome Institute (JGI-PGF)"/>
            <person name="Walter F."/>
            <person name="Albersmeier A."/>
            <person name="Kalinowski J."/>
            <person name="Ruckert C."/>
        </authorList>
    </citation>
    <scope>NUCLEOTIDE SEQUENCE</scope>
    <source>
        <strain evidence="1">CGMCC 1.15371</strain>
    </source>
</reference>